<keyword evidence="2" id="KW-0238">DNA-binding</keyword>
<dbReference type="SUPFAM" id="SSF48008">
    <property type="entry name" value="GntR ligand-binding domain-like"/>
    <property type="match status" value="1"/>
</dbReference>
<evidence type="ECO:0000313" key="6">
    <source>
        <dbReference type="Proteomes" id="UP000510888"/>
    </source>
</evidence>
<accession>A0A7I8BXL1</accession>
<evidence type="ECO:0000313" key="5">
    <source>
        <dbReference type="EMBL" id="BCF92998.1"/>
    </source>
</evidence>
<evidence type="ECO:0000256" key="1">
    <source>
        <dbReference type="ARBA" id="ARBA00023015"/>
    </source>
</evidence>
<dbReference type="KEGG" id="plad:PPGU16_60650"/>
<dbReference type="PRINTS" id="PR00035">
    <property type="entry name" value="HTHGNTR"/>
</dbReference>
<dbReference type="PROSITE" id="PS50949">
    <property type="entry name" value="HTH_GNTR"/>
    <property type="match status" value="1"/>
</dbReference>
<protein>
    <submittedName>
        <fullName evidence="5">GntR family transcriptional regulator</fullName>
    </submittedName>
</protein>
<dbReference type="InterPro" id="IPR008920">
    <property type="entry name" value="TF_FadR/GntR_C"/>
</dbReference>
<keyword evidence="3" id="KW-0804">Transcription</keyword>
<keyword evidence="6" id="KW-1185">Reference proteome</keyword>
<feature type="domain" description="HTH gntR-type" evidence="4">
    <location>
        <begin position="26"/>
        <end position="93"/>
    </location>
</feature>
<dbReference type="Gene3D" id="1.20.120.530">
    <property type="entry name" value="GntR ligand-binding domain-like"/>
    <property type="match status" value="1"/>
</dbReference>
<dbReference type="EMBL" id="AP023176">
    <property type="protein sequence ID" value="BCF92998.1"/>
    <property type="molecule type" value="Genomic_DNA"/>
</dbReference>
<organism evidence="5 6">
    <name type="scientific">Paraburkholderia largidicola</name>
    <dbReference type="NCBI Taxonomy" id="3014751"/>
    <lineage>
        <taxon>Bacteria</taxon>
        <taxon>Pseudomonadati</taxon>
        <taxon>Pseudomonadota</taxon>
        <taxon>Betaproteobacteria</taxon>
        <taxon>Burkholderiales</taxon>
        <taxon>Burkholderiaceae</taxon>
        <taxon>Paraburkholderia</taxon>
    </lineage>
</organism>
<keyword evidence="1" id="KW-0805">Transcription regulation</keyword>
<dbReference type="PANTHER" id="PTHR43537">
    <property type="entry name" value="TRANSCRIPTIONAL REGULATOR, GNTR FAMILY"/>
    <property type="match status" value="1"/>
</dbReference>
<keyword evidence="5" id="KW-0614">Plasmid</keyword>
<dbReference type="InterPro" id="IPR036388">
    <property type="entry name" value="WH-like_DNA-bd_sf"/>
</dbReference>
<dbReference type="Pfam" id="PF07729">
    <property type="entry name" value="FCD"/>
    <property type="match status" value="1"/>
</dbReference>
<dbReference type="SMART" id="SM00345">
    <property type="entry name" value="HTH_GNTR"/>
    <property type="match status" value="1"/>
</dbReference>
<name>A0A7I8BXL1_9BURK</name>
<dbReference type="InterPro" id="IPR036390">
    <property type="entry name" value="WH_DNA-bd_sf"/>
</dbReference>
<proteinExistence type="predicted"/>
<dbReference type="GO" id="GO:0003700">
    <property type="term" value="F:DNA-binding transcription factor activity"/>
    <property type="evidence" value="ECO:0007669"/>
    <property type="project" value="InterPro"/>
</dbReference>
<dbReference type="SUPFAM" id="SSF46785">
    <property type="entry name" value="Winged helix' DNA-binding domain"/>
    <property type="match status" value="1"/>
</dbReference>
<evidence type="ECO:0000256" key="3">
    <source>
        <dbReference type="ARBA" id="ARBA00023163"/>
    </source>
</evidence>
<dbReference type="InterPro" id="IPR000524">
    <property type="entry name" value="Tscrpt_reg_HTH_GntR"/>
</dbReference>
<dbReference type="Proteomes" id="UP000510888">
    <property type="component" value="Plasmid PPGU16_p1"/>
</dbReference>
<geneLocation type="plasmid" evidence="5 6">
    <name>PPGU16_p1</name>
</geneLocation>
<dbReference type="InterPro" id="IPR011711">
    <property type="entry name" value="GntR_C"/>
</dbReference>
<dbReference type="PANTHER" id="PTHR43537:SF45">
    <property type="entry name" value="GNTR FAMILY REGULATORY PROTEIN"/>
    <property type="match status" value="1"/>
</dbReference>
<evidence type="ECO:0000256" key="2">
    <source>
        <dbReference type="ARBA" id="ARBA00023125"/>
    </source>
</evidence>
<gene>
    <name evidence="5" type="ORF">PPGU16_60650</name>
</gene>
<dbReference type="CDD" id="cd07377">
    <property type="entry name" value="WHTH_GntR"/>
    <property type="match status" value="1"/>
</dbReference>
<dbReference type="GO" id="GO:0003677">
    <property type="term" value="F:DNA binding"/>
    <property type="evidence" value="ECO:0007669"/>
    <property type="project" value="UniProtKB-KW"/>
</dbReference>
<dbReference type="Gene3D" id="1.10.10.10">
    <property type="entry name" value="Winged helix-like DNA-binding domain superfamily/Winged helix DNA-binding domain"/>
    <property type="match status" value="1"/>
</dbReference>
<sequence>MNDLNTSRFASRLPASAAPAGAVRGLSRADAVYLQLRDDIFELRLLPGERLTEGTVAERFGVSRTPAREALQRLQSDGLMQGYVRGGWEVVPIDFKRFDDLYEMRELIETFAVRKLCVAPLGEAVRRLLDELGEIWKVPAAARERDGRKVAELDEAFHYALVAATGNDELAAALERVTGRIRVVRWLDLVHGDCLDETYQEHGAILDAIRTGDAATALARIEQHIRGSQAEVRKLTLHRLQSARTK</sequence>
<dbReference type="AlphaFoldDB" id="A0A7I8BXL1"/>
<reference evidence="5 6" key="1">
    <citation type="journal article" date="2020" name="Genes (Basel)">
        <title>Genomic Comparison of Insect Gut Symbionts from Divergent Burkholderia Subclades.</title>
        <authorList>
            <person name="Takeshita K."/>
            <person name="Kikuchi Y."/>
        </authorList>
    </citation>
    <scope>NUCLEOTIDE SEQUENCE [LARGE SCALE GENOMIC DNA]</scope>
    <source>
        <strain evidence="5 6">PGU16</strain>
        <plasmid evidence="5 6">PPGU16_p1</plasmid>
    </source>
</reference>
<dbReference type="SMART" id="SM00895">
    <property type="entry name" value="FCD"/>
    <property type="match status" value="1"/>
</dbReference>
<evidence type="ECO:0000259" key="4">
    <source>
        <dbReference type="PROSITE" id="PS50949"/>
    </source>
</evidence>
<dbReference type="Pfam" id="PF00392">
    <property type="entry name" value="GntR"/>
    <property type="match status" value="1"/>
</dbReference>
<dbReference type="RefSeq" id="WP_180726484.1">
    <property type="nucleotide sequence ID" value="NZ_AP023176.1"/>
</dbReference>